<evidence type="ECO:0000313" key="1">
    <source>
        <dbReference type="EMBL" id="MPN21719.1"/>
    </source>
</evidence>
<organism evidence="1">
    <name type="scientific">bioreactor metagenome</name>
    <dbReference type="NCBI Taxonomy" id="1076179"/>
    <lineage>
        <taxon>unclassified sequences</taxon>
        <taxon>metagenomes</taxon>
        <taxon>ecological metagenomes</taxon>
    </lineage>
</organism>
<proteinExistence type="predicted"/>
<name>A0A645G7F9_9ZZZZ</name>
<sequence length="143" mass="16738">MKNIGIEEQIQVGDIKEQDNKVDDFEFIFNIYLEGEIVSFSKVINRKKLLLGLIEVGIESGKSWFNVMQETKGVKDSSFFMDAIVDYFEIKLKSKSSSMPEEEWLELMKAFNLLKPYIYEYEDTIETVIDTSLIDWQNYFSGE</sequence>
<protein>
    <submittedName>
        <fullName evidence="1">Uncharacterized protein</fullName>
    </submittedName>
</protein>
<reference evidence="1" key="1">
    <citation type="submission" date="2019-08" db="EMBL/GenBank/DDBJ databases">
        <authorList>
            <person name="Kucharzyk K."/>
            <person name="Murdoch R.W."/>
            <person name="Higgins S."/>
            <person name="Loffler F."/>
        </authorList>
    </citation>
    <scope>NUCLEOTIDE SEQUENCE</scope>
</reference>
<comment type="caution">
    <text evidence="1">The sequence shown here is derived from an EMBL/GenBank/DDBJ whole genome shotgun (WGS) entry which is preliminary data.</text>
</comment>
<dbReference type="AlphaFoldDB" id="A0A645G7F9"/>
<accession>A0A645G7F9</accession>
<gene>
    <name evidence="1" type="ORF">SDC9_169099</name>
</gene>
<dbReference type="EMBL" id="VSSQ01069764">
    <property type="protein sequence ID" value="MPN21719.1"/>
    <property type="molecule type" value="Genomic_DNA"/>
</dbReference>